<name>A0ABS2U0F1_9ACTN</name>
<accession>A0ABS2U0F1</accession>
<reference evidence="2 3" key="1">
    <citation type="submission" date="2021-01" db="EMBL/GenBank/DDBJ databases">
        <title>Streptomyces acididurans sp. nov., isolated from a peat swamp forest soil.</title>
        <authorList>
            <person name="Chantavorakit T."/>
            <person name="Duangmal K."/>
        </authorList>
    </citation>
    <scope>NUCLEOTIDE SEQUENCE [LARGE SCALE GENOMIC DNA]</scope>
    <source>
        <strain evidence="2 3">KK5PA1</strain>
    </source>
</reference>
<dbReference type="EMBL" id="JADKYB010000022">
    <property type="protein sequence ID" value="MBM9509070.1"/>
    <property type="molecule type" value="Genomic_DNA"/>
</dbReference>
<feature type="region of interest" description="Disordered" evidence="1">
    <location>
        <begin position="92"/>
        <end position="127"/>
    </location>
</feature>
<dbReference type="RefSeq" id="WP_205361686.1">
    <property type="nucleotide sequence ID" value="NZ_JADKYB010000022.1"/>
</dbReference>
<feature type="compositionally biased region" description="Basic and acidic residues" evidence="1">
    <location>
        <begin position="99"/>
        <end position="112"/>
    </location>
</feature>
<sequence>MGATGKHRRQDGPGRGPLPRRAGLLAVLAAGALVGGGPLQSARAATAPCGCADQDDDDRPPAHGDNNGLVVIDNSNADSWLEVDRTLNTLLDSKGTAGSDHDGGGGDIDSRESFTGPGPAQEPEGDD</sequence>
<gene>
    <name evidence="2" type="ORF">ITX44_31900</name>
</gene>
<evidence type="ECO:0000256" key="1">
    <source>
        <dbReference type="SAM" id="MobiDB-lite"/>
    </source>
</evidence>
<proteinExistence type="predicted"/>
<evidence type="ECO:0000313" key="2">
    <source>
        <dbReference type="EMBL" id="MBM9509070.1"/>
    </source>
</evidence>
<comment type="caution">
    <text evidence="2">The sequence shown here is derived from an EMBL/GenBank/DDBJ whole genome shotgun (WGS) entry which is preliminary data.</text>
</comment>
<keyword evidence="3" id="KW-1185">Reference proteome</keyword>
<dbReference type="Proteomes" id="UP000749040">
    <property type="component" value="Unassembled WGS sequence"/>
</dbReference>
<organism evidence="2 3">
    <name type="scientific">Actinacidiphila acididurans</name>
    <dbReference type="NCBI Taxonomy" id="2784346"/>
    <lineage>
        <taxon>Bacteria</taxon>
        <taxon>Bacillati</taxon>
        <taxon>Actinomycetota</taxon>
        <taxon>Actinomycetes</taxon>
        <taxon>Kitasatosporales</taxon>
        <taxon>Streptomycetaceae</taxon>
        <taxon>Actinacidiphila</taxon>
    </lineage>
</organism>
<evidence type="ECO:0000313" key="3">
    <source>
        <dbReference type="Proteomes" id="UP000749040"/>
    </source>
</evidence>
<feature type="region of interest" description="Disordered" evidence="1">
    <location>
        <begin position="1"/>
        <end position="20"/>
    </location>
</feature>
<feature type="region of interest" description="Disordered" evidence="1">
    <location>
        <begin position="38"/>
        <end position="70"/>
    </location>
</feature>
<protein>
    <submittedName>
        <fullName evidence="2">Uncharacterized protein</fullName>
    </submittedName>
</protein>